<keyword evidence="4" id="KW-1185">Reference proteome</keyword>
<evidence type="ECO:0000313" key="3">
    <source>
        <dbReference type="EMBL" id="MFD2727706.1"/>
    </source>
</evidence>
<evidence type="ECO:0000256" key="1">
    <source>
        <dbReference type="SAM" id="SignalP"/>
    </source>
</evidence>
<dbReference type="SUPFAM" id="SSF101874">
    <property type="entry name" value="YceI-like"/>
    <property type="match status" value="1"/>
</dbReference>
<dbReference type="EMBL" id="JBHULY010000039">
    <property type="protein sequence ID" value="MFD2727706.1"/>
    <property type="molecule type" value="Genomic_DNA"/>
</dbReference>
<dbReference type="RefSeq" id="WP_380293828.1">
    <property type="nucleotide sequence ID" value="NZ_JBHULY010000039.1"/>
</dbReference>
<organism evidence="3 4">
    <name type="scientific">Hyunsoonleella rubra</name>
    <dbReference type="NCBI Taxonomy" id="1737062"/>
    <lineage>
        <taxon>Bacteria</taxon>
        <taxon>Pseudomonadati</taxon>
        <taxon>Bacteroidota</taxon>
        <taxon>Flavobacteriia</taxon>
        <taxon>Flavobacteriales</taxon>
        <taxon>Flavobacteriaceae</taxon>
    </lineage>
</organism>
<sequence length="176" mass="19758">MKPFKFALLILFCFGISTAIAQTIDTKKSKVEFHITGGGLFKVKGTFTGMKGDFNFDKTNLKNSNFNICIDASTINTKNKKRDAHLKDPDFFDVDKYPTVCFESTAVVRTASGFVTNGNMTILETTRAVEIPFTYENNTFLGELVIDRFDYELGKEYGTIRVGKEATITIKCIVRN</sequence>
<reference evidence="4" key="1">
    <citation type="journal article" date="2019" name="Int. J. Syst. Evol. Microbiol.">
        <title>The Global Catalogue of Microorganisms (GCM) 10K type strain sequencing project: providing services to taxonomists for standard genome sequencing and annotation.</title>
        <authorList>
            <consortium name="The Broad Institute Genomics Platform"/>
            <consortium name="The Broad Institute Genome Sequencing Center for Infectious Disease"/>
            <person name="Wu L."/>
            <person name="Ma J."/>
        </authorList>
    </citation>
    <scope>NUCLEOTIDE SEQUENCE [LARGE SCALE GENOMIC DNA]</scope>
    <source>
        <strain evidence="4">KCTC 42398</strain>
    </source>
</reference>
<dbReference type="PANTHER" id="PTHR34406:SF1">
    <property type="entry name" value="PROTEIN YCEI"/>
    <property type="match status" value="1"/>
</dbReference>
<dbReference type="Gene3D" id="2.40.128.110">
    <property type="entry name" value="Lipid/polyisoprenoid-binding, YceI-like"/>
    <property type="match status" value="1"/>
</dbReference>
<protein>
    <submittedName>
        <fullName evidence="3">YceI family protein</fullName>
    </submittedName>
</protein>
<dbReference type="SMART" id="SM00867">
    <property type="entry name" value="YceI"/>
    <property type="match status" value="1"/>
</dbReference>
<dbReference type="PANTHER" id="PTHR34406">
    <property type="entry name" value="PROTEIN YCEI"/>
    <property type="match status" value="1"/>
</dbReference>
<comment type="caution">
    <text evidence="3">The sequence shown here is derived from an EMBL/GenBank/DDBJ whole genome shotgun (WGS) entry which is preliminary data.</text>
</comment>
<feature type="domain" description="Lipid/polyisoprenoid-binding YceI-like" evidence="2">
    <location>
        <begin position="21"/>
        <end position="175"/>
    </location>
</feature>
<gene>
    <name evidence="3" type="ORF">ACFSR8_15895</name>
</gene>
<dbReference type="Pfam" id="PF04264">
    <property type="entry name" value="YceI"/>
    <property type="match status" value="1"/>
</dbReference>
<feature type="chain" id="PRO_5045300966" evidence="1">
    <location>
        <begin position="22"/>
        <end position="176"/>
    </location>
</feature>
<evidence type="ECO:0000259" key="2">
    <source>
        <dbReference type="SMART" id="SM00867"/>
    </source>
</evidence>
<feature type="signal peptide" evidence="1">
    <location>
        <begin position="1"/>
        <end position="21"/>
    </location>
</feature>
<keyword evidence="1" id="KW-0732">Signal</keyword>
<evidence type="ECO:0000313" key="4">
    <source>
        <dbReference type="Proteomes" id="UP001597476"/>
    </source>
</evidence>
<dbReference type="InterPro" id="IPR007372">
    <property type="entry name" value="Lipid/polyisoprenoid-bd_YceI"/>
</dbReference>
<dbReference type="Proteomes" id="UP001597476">
    <property type="component" value="Unassembled WGS sequence"/>
</dbReference>
<accession>A0ABW5TEG1</accession>
<dbReference type="InterPro" id="IPR036761">
    <property type="entry name" value="TTHA0802/YceI-like_sf"/>
</dbReference>
<proteinExistence type="predicted"/>
<name>A0ABW5TEG1_9FLAO</name>